<evidence type="ECO:0000256" key="12">
    <source>
        <dbReference type="RuleBase" id="RU004478"/>
    </source>
</evidence>
<comment type="similarity">
    <text evidence="2 10 12">Belongs to the GrpE family.</text>
</comment>
<dbReference type="InterPro" id="IPR013805">
    <property type="entry name" value="GrpE_CC"/>
</dbReference>
<comment type="subcellular location">
    <subcellularLocation>
        <location evidence="1 10">Cytoplasm</location>
    </subcellularLocation>
</comment>
<dbReference type="PRINTS" id="PR00773">
    <property type="entry name" value="GRPEPROTEIN"/>
</dbReference>
<evidence type="ECO:0000313" key="15">
    <source>
        <dbReference type="Proteomes" id="UP000676917"/>
    </source>
</evidence>
<feature type="compositionally biased region" description="Acidic residues" evidence="13">
    <location>
        <begin position="8"/>
        <end position="42"/>
    </location>
</feature>
<evidence type="ECO:0000256" key="4">
    <source>
        <dbReference type="ARBA" id="ARBA00022490"/>
    </source>
</evidence>
<dbReference type="GO" id="GO:0005737">
    <property type="term" value="C:cytoplasm"/>
    <property type="evidence" value="ECO:0007669"/>
    <property type="project" value="UniProtKB-SubCell"/>
</dbReference>
<sequence length="192" mass="22387">MAEKDITQMEEENLTEEKQIDEEEATDTSDAPIEESSEEEMNDLVQEIENLKQEKEELYQRFLRTQAEFDNFKKRSQKEKEADRKYKAQDLVTELLPAIDNFERALQVEVTDENKNLLDGISMVYRQLVEALKSQGVEIIEAVGKEFDPNLHQAVMQVEDDNFESNIVVEDLQKGYLIKDRVIRPAMVKVNK</sequence>
<dbReference type="GO" id="GO:0000774">
    <property type="term" value="F:adenyl-nucleotide exchange factor activity"/>
    <property type="evidence" value="ECO:0007669"/>
    <property type="project" value="InterPro"/>
</dbReference>
<evidence type="ECO:0000256" key="2">
    <source>
        <dbReference type="ARBA" id="ARBA00009054"/>
    </source>
</evidence>
<dbReference type="Pfam" id="PF01025">
    <property type="entry name" value="GrpE"/>
    <property type="match status" value="1"/>
</dbReference>
<evidence type="ECO:0000256" key="6">
    <source>
        <dbReference type="ARBA" id="ARBA00023186"/>
    </source>
</evidence>
<dbReference type="Gene3D" id="2.30.22.10">
    <property type="entry name" value="Head domain of nucleotide exchange factor GrpE"/>
    <property type="match status" value="1"/>
</dbReference>
<dbReference type="GO" id="GO:0051082">
    <property type="term" value="F:unfolded protein binding"/>
    <property type="evidence" value="ECO:0007669"/>
    <property type="project" value="TreeGrafter"/>
</dbReference>
<keyword evidence="15" id="KW-1185">Reference proteome</keyword>
<dbReference type="PROSITE" id="PS01071">
    <property type="entry name" value="GRPE"/>
    <property type="match status" value="1"/>
</dbReference>
<dbReference type="PANTHER" id="PTHR21237:SF23">
    <property type="entry name" value="GRPE PROTEIN HOMOLOG, MITOCHONDRIAL"/>
    <property type="match status" value="1"/>
</dbReference>
<dbReference type="GO" id="GO:0006457">
    <property type="term" value="P:protein folding"/>
    <property type="evidence" value="ECO:0007669"/>
    <property type="project" value="InterPro"/>
</dbReference>
<evidence type="ECO:0000256" key="9">
    <source>
        <dbReference type="ARBA" id="ARBA00076414"/>
    </source>
</evidence>
<evidence type="ECO:0000256" key="10">
    <source>
        <dbReference type="HAMAP-Rule" id="MF_01151"/>
    </source>
</evidence>
<dbReference type="PANTHER" id="PTHR21237">
    <property type="entry name" value="GRPE PROTEIN"/>
    <property type="match status" value="1"/>
</dbReference>
<dbReference type="InterPro" id="IPR009012">
    <property type="entry name" value="GrpE_head"/>
</dbReference>
<dbReference type="FunFam" id="2.30.22.10:FF:000001">
    <property type="entry name" value="Protein GrpE"/>
    <property type="match status" value="1"/>
</dbReference>
<reference evidence="14" key="1">
    <citation type="submission" date="2021-03" db="EMBL/GenBank/DDBJ databases">
        <title>Antimicrobial resistance genes in bacteria isolated from Japanese honey, and their potential for conferring macrolide and lincosamide resistance in the American foulbrood pathogen Paenibacillus larvae.</title>
        <authorList>
            <person name="Okamoto M."/>
            <person name="Kumagai M."/>
            <person name="Kanamori H."/>
            <person name="Takamatsu D."/>
        </authorList>
    </citation>
    <scope>NUCLEOTIDE SEQUENCE</scope>
    <source>
        <strain evidence="14">J43TS3</strain>
    </source>
</reference>
<keyword evidence="6 10" id="KW-0143">Chaperone</keyword>
<evidence type="ECO:0000256" key="1">
    <source>
        <dbReference type="ARBA" id="ARBA00004496"/>
    </source>
</evidence>
<comment type="caution">
    <text evidence="14">The sequence shown here is derived from an EMBL/GenBank/DDBJ whole genome shotgun (WGS) entry which is preliminary data.</text>
</comment>
<dbReference type="GO" id="GO:0042803">
    <property type="term" value="F:protein homodimerization activity"/>
    <property type="evidence" value="ECO:0007669"/>
    <property type="project" value="InterPro"/>
</dbReference>
<proteinExistence type="inferred from homology"/>
<comment type="function">
    <text evidence="7 10 11">Participates actively in the response to hyperosmotic and heat shock by preventing the aggregation of stress-denatured proteins, in association with DnaK and GrpE. It is the nucleotide exchange factor for DnaK and may function as a thermosensor. Unfolded proteins bind initially to DnaJ; upon interaction with the DnaJ-bound protein, DnaK hydrolyzes its bound ATP, resulting in the formation of a stable complex. GrpE releases ADP from DnaK; ATP binding to DnaK triggers the release of the substrate protein, thus completing the reaction cycle. Several rounds of ATP-dependent interactions between DnaJ, DnaK and GrpE are required for fully efficient folding.</text>
</comment>
<dbReference type="AlphaFoldDB" id="A0A920C6A8"/>
<evidence type="ECO:0000256" key="11">
    <source>
        <dbReference type="RuleBase" id="RU000639"/>
    </source>
</evidence>
<evidence type="ECO:0000256" key="5">
    <source>
        <dbReference type="ARBA" id="ARBA00023016"/>
    </source>
</evidence>
<protein>
    <recommendedName>
        <fullName evidence="8 10">Protein GrpE</fullName>
    </recommendedName>
    <alternativeName>
        <fullName evidence="9 10">HSP-70 cofactor</fullName>
    </alternativeName>
</protein>
<dbReference type="NCBIfam" id="NF010738">
    <property type="entry name" value="PRK14140.1"/>
    <property type="match status" value="1"/>
</dbReference>
<gene>
    <name evidence="10 14" type="primary">grpE</name>
    <name evidence="14" type="ORF">J43TS3_22060</name>
</gene>
<name>A0A920C6A8_9BACI</name>
<dbReference type="HAMAP" id="MF_01151">
    <property type="entry name" value="GrpE"/>
    <property type="match status" value="1"/>
</dbReference>
<evidence type="ECO:0000256" key="7">
    <source>
        <dbReference type="ARBA" id="ARBA00053401"/>
    </source>
</evidence>
<dbReference type="SUPFAM" id="SSF58014">
    <property type="entry name" value="Coiled-coil domain of nucleotide exchange factor GrpE"/>
    <property type="match status" value="1"/>
</dbReference>
<feature type="region of interest" description="Disordered" evidence="13">
    <location>
        <begin position="1"/>
        <end position="43"/>
    </location>
</feature>
<evidence type="ECO:0000256" key="13">
    <source>
        <dbReference type="SAM" id="MobiDB-lite"/>
    </source>
</evidence>
<evidence type="ECO:0000256" key="3">
    <source>
        <dbReference type="ARBA" id="ARBA00011738"/>
    </source>
</evidence>
<dbReference type="EMBL" id="BORP01000004">
    <property type="protein sequence ID" value="GIO27595.1"/>
    <property type="molecule type" value="Genomic_DNA"/>
</dbReference>
<accession>A0A920C6A8</accession>
<dbReference type="CDD" id="cd00446">
    <property type="entry name" value="GrpE"/>
    <property type="match status" value="1"/>
</dbReference>
<dbReference type="Gene3D" id="3.90.20.20">
    <property type="match status" value="1"/>
</dbReference>
<dbReference type="SUPFAM" id="SSF51064">
    <property type="entry name" value="Head domain of nucleotide exchange factor GrpE"/>
    <property type="match status" value="1"/>
</dbReference>
<dbReference type="Proteomes" id="UP000676917">
    <property type="component" value="Unassembled WGS sequence"/>
</dbReference>
<dbReference type="GO" id="GO:0051087">
    <property type="term" value="F:protein-folding chaperone binding"/>
    <property type="evidence" value="ECO:0007669"/>
    <property type="project" value="InterPro"/>
</dbReference>
<comment type="subunit">
    <text evidence="3 10">Homodimer.</text>
</comment>
<evidence type="ECO:0000256" key="8">
    <source>
        <dbReference type="ARBA" id="ARBA00072274"/>
    </source>
</evidence>
<evidence type="ECO:0000313" key="14">
    <source>
        <dbReference type="EMBL" id="GIO27595.1"/>
    </source>
</evidence>
<dbReference type="InterPro" id="IPR000740">
    <property type="entry name" value="GrpE"/>
</dbReference>
<keyword evidence="4 10" id="KW-0963">Cytoplasm</keyword>
<organism evidence="14 15">
    <name type="scientific">Ornithinibacillus bavariensis</name>
    <dbReference type="NCBI Taxonomy" id="545502"/>
    <lineage>
        <taxon>Bacteria</taxon>
        <taxon>Bacillati</taxon>
        <taxon>Bacillota</taxon>
        <taxon>Bacilli</taxon>
        <taxon>Bacillales</taxon>
        <taxon>Bacillaceae</taxon>
        <taxon>Ornithinibacillus</taxon>
    </lineage>
</organism>
<keyword evidence="5 10" id="KW-0346">Stress response</keyword>